<dbReference type="AlphaFoldDB" id="T0ZST6"/>
<feature type="domain" description="B12-binding N-terminal" evidence="7">
    <location>
        <begin position="92"/>
        <end position="186"/>
    </location>
</feature>
<comment type="similarity">
    <text evidence="1">Belongs to the vitamin-B12 dependent methionine synthase family.</text>
</comment>
<dbReference type="GO" id="GO:0046872">
    <property type="term" value="F:metal ion binding"/>
    <property type="evidence" value="ECO:0007669"/>
    <property type="project" value="UniProtKB-KW"/>
</dbReference>
<dbReference type="Pfam" id="PF02607">
    <property type="entry name" value="B12-binding_2"/>
    <property type="match status" value="1"/>
</dbReference>
<keyword evidence="2" id="KW-0808">Transferase</keyword>
<dbReference type="SMART" id="SM01018">
    <property type="entry name" value="B12-binding_2"/>
    <property type="match status" value="1"/>
</dbReference>
<comment type="caution">
    <text evidence="8">The sequence shown here is derived from an EMBL/GenBank/DDBJ whole genome shotgun (WGS) entry which is preliminary data.</text>
</comment>
<protein>
    <submittedName>
        <fullName evidence="8">B12-dependent methionine synthase</fullName>
    </submittedName>
</protein>
<proteinExistence type="inferred from homology"/>
<reference evidence="8" key="2">
    <citation type="journal article" date="2014" name="ISME J.">
        <title>Microbial stratification in low pH oxic and suboxic macroscopic growths along an acid mine drainage.</title>
        <authorList>
            <person name="Mendez-Garcia C."/>
            <person name="Mesa V."/>
            <person name="Sprenger R.R."/>
            <person name="Richter M."/>
            <person name="Diez M.S."/>
            <person name="Solano J."/>
            <person name="Bargiela R."/>
            <person name="Golyshina O.V."/>
            <person name="Manteca A."/>
            <person name="Ramos J.L."/>
            <person name="Gallego J.R."/>
            <person name="Llorente I."/>
            <person name="Martins Dos Santos V.A."/>
            <person name="Jensen O.N."/>
            <person name="Pelaez A.I."/>
            <person name="Sanchez J."/>
            <person name="Ferrer M."/>
        </authorList>
    </citation>
    <scope>NUCLEOTIDE SEQUENCE</scope>
</reference>
<dbReference type="GO" id="GO:0008705">
    <property type="term" value="F:methionine synthase activity"/>
    <property type="evidence" value="ECO:0007669"/>
    <property type="project" value="TreeGrafter"/>
</dbReference>
<name>T0ZST6_9ZZZZ</name>
<dbReference type="PANTHER" id="PTHR45833:SF1">
    <property type="entry name" value="METHIONINE SYNTHASE"/>
    <property type="match status" value="1"/>
</dbReference>
<dbReference type="InterPro" id="IPR036594">
    <property type="entry name" value="Meth_synthase_dom"/>
</dbReference>
<evidence type="ECO:0000259" key="7">
    <source>
        <dbReference type="PROSITE" id="PS51337"/>
    </source>
</evidence>
<dbReference type="InterPro" id="IPR050554">
    <property type="entry name" value="Met_Synthase/Corrinoid"/>
</dbReference>
<dbReference type="GO" id="GO:0005829">
    <property type="term" value="C:cytosol"/>
    <property type="evidence" value="ECO:0007669"/>
    <property type="project" value="TreeGrafter"/>
</dbReference>
<feature type="non-terminal residue" evidence="8">
    <location>
        <position position="191"/>
    </location>
</feature>
<evidence type="ECO:0000256" key="1">
    <source>
        <dbReference type="ARBA" id="ARBA00010398"/>
    </source>
</evidence>
<keyword evidence="5" id="KW-0677">Repeat</keyword>
<evidence type="ECO:0000256" key="4">
    <source>
        <dbReference type="ARBA" id="ARBA00022723"/>
    </source>
</evidence>
<evidence type="ECO:0000256" key="6">
    <source>
        <dbReference type="ARBA" id="ARBA00023285"/>
    </source>
</evidence>
<dbReference type="Gene3D" id="3.20.20.20">
    <property type="entry name" value="Dihydropteroate synthase-like"/>
    <property type="match status" value="1"/>
</dbReference>
<evidence type="ECO:0000313" key="8">
    <source>
        <dbReference type="EMBL" id="EQD47582.1"/>
    </source>
</evidence>
<keyword evidence="3" id="KW-0949">S-adenosyl-L-methionine</keyword>
<dbReference type="SUPFAM" id="SSF47644">
    <property type="entry name" value="Methionine synthase domain"/>
    <property type="match status" value="1"/>
</dbReference>
<evidence type="ECO:0000256" key="2">
    <source>
        <dbReference type="ARBA" id="ARBA00022679"/>
    </source>
</evidence>
<dbReference type="PANTHER" id="PTHR45833">
    <property type="entry name" value="METHIONINE SYNTHASE"/>
    <property type="match status" value="1"/>
</dbReference>
<organism evidence="8">
    <name type="scientific">mine drainage metagenome</name>
    <dbReference type="NCBI Taxonomy" id="410659"/>
    <lineage>
        <taxon>unclassified sequences</taxon>
        <taxon>metagenomes</taxon>
        <taxon>ecological metagenomes</taxon>
    </lineage>
</organism>
<dbReference type="FunFam" id="1.10.1240.10:FF:000001">
    <property type="entry name" value="Methionine synthase"/>
    <property type="match status" value="1"/>
</dbReference>
<dbReference type="PROSITE" id="PS51337">
    <property type="entry name" value="B12_BINDING_NTER"/>
    <property type="match status" value="1"/>
</dbReference>
<sequence length="191" mass="21178">MLTSGGVSNVSFSFRGNNRLREAIHSVFLYHAIRAGLDLGIVNAGQLPVYEEIPKQLRECVEDLVLNRRADAAERLIEWAHTLDQRRDTKAAAPAWRDQPVRERLTHALVQGIAEGIEADVEEARKSSARALDVIEGPLMDGMNTVGDLFGNGKMFLPQVVKSARVMKKAVAYLIPFIEREKTGASRSRGK</sequence>
<gene>
    <name evidence="8" type="ORF">B2A_08395</name>
</gene>
<dbReference type="Gene3D" id="1.10.1240.10">
    <property type="entry name" value="Methionine synthase domain"/>
    <property type="match status" value="1"/>
</dbReference>
<dbReference type="SUPFAM" id="SSF51717">
    <property type="entry name" value="Dihydropteroate synthetase-like"/>
    <property type="match status" value="1"/>
</dbReference>
<dbReference type="EMBL" id="AUZZ01006046">
    <property type="protein sequence ID" value="EQD47582.1"/>
    <property type="molecule type" value="Genomic_DNA"/>
</dbReference>
<dbReference type="GO" id="GO:0046653">
    <property type="term" value="P:tetrahydrofolate metabolic process"/>
    <property type="evidence" value="ECO:0007669"/>
    <property type="project" value="TreeGrafter"/>
</dbReference>
<evidence type="ECO:0000256" key="5">
    <source>
        <dbReference type="ARBA" id="ARBA00022737"/>
    </source>
</evidence>
<dbReference type="InterPro" id="IPR003759">
    <property type="entry name" value="Cbl-bd_cap"/>
</dbReference>
<dbReference type="InterPro" id="IPR011005">
    <property type="entry name" value="Dihydropteroate_synth-like_sf"/>
</dbReference>
<dbReference type="GO" id="GO:0050667">
    <property type="term" value="P:homocysteine metabolic process"/>
    <property type="evidence" value="ECO:0007669"/>
    <property type="project" value="TreeGrafter"/>
</dbReference>
<keyword evidence="6" id="KW-0170">Cobalt</keyword>
<keyword evidence="4" id="KW-0479">Metal-binding</keyword>
<evidence type="ECO:0000256" key="3">
    <source>
        <dbReference type="ARBA" id="ARBA00022691"/>
    </source>
</evidence>
<reference evidence="8" key="1">
    <citation type="submission" date="2013-08" db="EMBL/GenBank/DDBJ databases">
        <authorList>
            <person name="Mendez C."/>
            <person name="Richter M."/>
            <person name="Ferrer M."/>
            <person name="Sanchez J."/>
        </authorList>
    </citation>
    <scope>NUCLEOTIDE SEQUENCE</scope>
</reference>
<accession>T0ZST6</accession>